<feature type="transmembrane region" description="Helical" evidence="2">
    <location>
        <begin position="74"/>
        <end position="94"/>
    </location>
</feature>
<feature type="transmembrane region" description="Helical" evidence="2">
    <location>
        <begin position="6"/>
        <end position="25"/>
    </location>
</feature>
<dbReference type="EMBL" id="FSRL01000001">
    <property type="protein sequence ID" value="SIN77552.1"/>
    <property type="molecule type" value="Genomic_DNA"/>
</dbReference>
<dbReference type="Proteomes" id="UP000184932">
    <property type="component" value="Unassembled WGS sequence"/>
</dbReference>
<protein>
    <submittedName>
        <fullName evidence="3">Uncharacterized protein</fullName>
    </submittedName>
</protein>
<name>A0A1N6E3H9_9RHOB</name>
<keyword evidence="2" id="KW-0812">Transmembrane</keyword>
<keyword evidence="2" id="KW-0472">Membrane</keyword>
<organism evidence="3 4">
    <name type="scientific">Vannielia litorea</name>
    <dbReference type="NCBI Taxonomy" id="1217970"/>
    <lineage>
        <taxon>Bacteria</taxon>
        <taxon>Pseudomonadati</taxon>
        <taxon>Pseudomonadota</taxon>
        <taxon>Alphaproteobacteria</taxon>
        <taxon>Rhodobacterales</taxon>
        <taxon>Paracoccaceae</taxon>
        <taxon>Vannielia</taxon>
    </lineage>
</organism>
<reference evidence="4" key="1">
    <citation type="submission" date="2016-11" db="EMBL/GenBank/DDBJ databases">
        <authorList>
            <person name="Varghese N."/>
            <person name="Submissions S."/>
        </authorList>
    </citation>
    <scope>NUCLEOTIDE SEQUENCE [LARGE SCALE GENOMIC DNA]</scope>
    <source>
        <strain evidence="4">DSM 29440</strain>
    </source>
</reference>
<dbReference type="RefSeq" id="WP_074254493.1">
    <property type="nucleotide sequence ID" value="NZ_FSRL01000001.1"/>
</dbReference>
<dbReference type="AlphaFoldDB" id="A0A1N6E3H9"/>
<gene>
    <name evidence="3" type="ORF">SAMN05444002_0293</name>
</gene>
<accession>A0A1N6E3H9</accession>
<evidence type="ECO:0000256" key="2">
    <source>
        <dbReference type="SAM" id="Phobius"/>
    </source>
</evidence>
<keyword evidence="4" id="KW-1185">Reference proteome</keyword>
<evidence type="ECO:0000313" key="4">
    <source>
        <dbReference type="Proteomes" id="UP000184932"/>
    </source>
</evidence>
<keyword evidence="2" id="KW-1133">Transmembrane helix</keyword>
<sequence>MYHSFSLASALAVLGLVSAIYLCNLRTRPGSWLRSDLLGMVLMALLTSLLPLALGAAGAALWQSLTGGVTAGAFLTAGTDLLAVALIVAAGLVFRALVRATYRATATPDNVTPLTPRPAAPRPSARGMTRAA</sequence>
<evidence type="ECO:0000256" key="1">
    <source>
        <dbReference type="SAM" id="MobiDB-lite"/>
    </source>
</evidence>
<evidence type="ECO:0000313" key="3">
    <source>
        <dbReference type="EMBL" id="SIN77552.1"/>
    </source>
</evidence>
<feature type="region of interest" description="Disordered" evidence="1">
    <location>
        <begin position="109"/>
        <end position="132"/>
    </location>
</feature>
<feature type="transmembrane region" description="Helical" evidence="2">
    <location>
        <begin position="37"/>
        <end position="62"/>
    </location>
</feature>
<proteinExistence type="predicted"/>